<dbReference type="InterPro" id="IPR011006">
    <property type="entry name" value="CheY-like_superfamily"/>
</dbReference>
<feature type="compositionally biased region" description="Basic residues" evidence="5">
    <location>
        <begin position="270"/>
        <end position="283"/>
    </location>
</feature>
<feature type="compositionally biased region" description="Basic residues" evidence="5">
    <location>
        <begin position="341"/>
        <end position="355"/>
    </location>
</feature>
<gene>
    <name evidence="7" type="ORF">N7537_005878</name>
</gene>
<keyword evidence="2" id="KW-0902">Two-component regulatory system</keyword>
<evidence type="ECO:0000259" key="6">
    <source>
        <dbReference type="PROSITE" id="PS50110"/>
    </source>
</evidence>
<dbReference type="SUPFAM" id="SSF52172">
    <property type="entry name" value="CheY-like"/>
    <property type="match status" value="1"/>
</dbReference>
<dbReference type="GO" id="GO:0000156">
    <property type="term" value="F:phosphorelay response regulator activity"/>
    <property type="evidence" value="ECO:0007669"/>
    <property type="project" value="UniProtKB-ARBA"/>
</dbReference>
<keyword evidence="8" id="KW-1185">Reference proteome</keyword>
<comment type="similarity">
    <text evidence="3">Belongs to the SSK1 family.</text>
</comment>
<feature type="modified residue" description="4-aspartylphosphate" evidence="4">
    <location>
        <position position="494"/>
    </location>
</feature>
<dbReference type="CDD" id="cd17546">
    <property type="entry name" value="REC_hyHK_CKI1_RcsC-like"/>
    <property type="match status" value="1"/>
</dbReference>
<evidence type="ECO:0000313" key="8">
    <source>
        <dbReference type="Proteomes" id="UP001213799"/>
    </source>
</evidence>
<dbReference type="FunFam" id="3.40.50.2300:FF:000146">
    <property type="entry name" value="Putative two-component response regulator SSK1p"/>
    <property type="match status" value="1"/>
</dbReference>
<name>A0AAD6H3K6_9EURO</name>
<sequence>MSERISRLKAKLLGRLSPKADADPSAHSNQKPASGPLDSNKSPAHIIVSSNLEIGSSRDRQIEEIPSEPKQERDSSVSAPSEQPHNTGTRNSETQLTPTLNTVPERPTNDRRPSASYFPPSSKRPSLAIRRQSLLPATHQHLISGLLEASLFSSGDQDSSFTPLIPREMVTRRIWVKRPGGSATLVPCREDAVVDELRDQVIMKYGNSLGRSFDSPDIAIRVSPREGTNRPGHGERLLSPEEVLSSILDTYYPGGQKIEEALVIDAPSRRTPKPSPRHSIYQHHHSEPGEHGDYFPLMPPVNANTGTPSTHSASASAAANAPSISILNTGVAPLLPSPGSRRARHQRPPLTRHKTNSPTILHNQNTQTPGITETGATPHSQPIPAPSAPAIPTPPVAAPPVESPQVKSHTPPAAASPRVVRKSKAATSPGAMFGGLIDGTVPPINVLIVEDNIINQKLLEAFMKRLKVRWKCAMNGEEAVRKWRQGGFHLVLMDIQLPVMNGLEATKEIRRLERLNGIGVFPKTASGRFSASNTSAADRRPGLHRTVSEEDTLQDLSLFRSPVIIVALTASSLQSDRHEALAAGCNDFLTKPVGFPWLEQKVTEWGCMQALIDFEGWRKWRGFMDSPRPASPAVDTSASPMQGGYRKEPPQVDPPSPSSSRPANKSGPPETKPNLPGVAQIMREDSWGSGSPDSIDSLSSPQLSTPEDAGPASDATAAPPNEV</sequence>
<evidence type="ECO:0000256" key="3">
    <source>
        <dbReference type="ARBA" id="ARBA00093463"/>
    </source>
</evidence>
<feature type="compositionally biased region" description="Polar residues" evidence="5">
    <location>
        <begin position="76"/>
        <end position="102"/>
    </location>
</feature>
<feature type="compositionally biased region" description="Basic and acidic residues" evidence="5">
    <location>
        <begin position="284"/>
        <end position="293"/>
    </location>
</feature>
<proteinExistence type="inferred from homology"/>
<dbReference type="EMBL" id="JAQJAE010000003">
    <property type="protein sequence ID" value="KAJ5602922.1"/>
    <property type="molecule type" value="Genomic_DNA"/>
</dbReference>
<feature type="compositionally biased region" description="Low complexity" evidence="5">
    <location>
        <begin position="688"/>
        <end position="704"/>
    </location>
</feature>
<dbReference type="PANTHER" id="PTHR45339:SF1">
    <property type="entry name" value="HYBRID SIGNAL TRANSDUCTION HISTIDINE KINASE J"/>
    <property type="match status" value="1"/>
</dbReference>
<dbReference type="InterPro" id="IPR001789">
    <property type="entry name" value="Sig_transdc_resp-reg_receiver"/>
</dbReference>
<dbReference type="Proteomes" id="UP001213799">
    <property type="component" value="Unassembled WGS sequence"/>
</dbReference>
<dbReference type="GeneID" id="81587177"/>
<dbReference type="RefSeq" id="XP_056752720.1">
    <property type="nucleotide sequence ID" value="XM_056896935.1"/>
</dbReference>
<protein>
    <recommendedName>
        <fullName evidence="6">Response regulatory domain-containing protein</fullName>
    </recommendedName>
</protein>
<feature type="region of interest" description="Disordered" evidence="5">
    <location>
        <begin position="267"/>
        <end position="316"/>
    </location>
</feature>
<reference evidence="7" key="1">
    <citation type="journal article" date="2023" name="IMA Fungus">
        <title>Comparative genomic study of the Penicillium genus elucidates a diverse pangenome and 15 lateral gene transfer events.</title>
        <authorList>
            <person name="Petersen C."/>
            <person name="Sorensen T."/>
            <person name="Nielsen M.R."/>
            <person name="Sondergaard T.E."/>
            <person name="Sorensen J.L."/>
            <person name="Fitzpatrick D.A."/>
            <person name="Frisvad J.C."/>
            <person name="Nielsen K.L."/>
        </authorList>
    </citation>
    <scope>NUCLEOTIDE SEQUENCE</scope>
    <source>
        <strain evidence="7">IBT 12815</strain>
    </source>
</reference>
<evidence type="ECO:0000256" key="5">
    <source>
        <dbReference type="SAM" id="MobiDB-lite"/>
    </source>
</evidence>
<feature type="domain" description="Response regulatory" evidence="6">
    <location>
        <begin position="445"/>
        <end position="606"/>
    </location>
</feature>
<dbReference type="PANTHER" id="PTHR45339">
    <property type="entry name" value="HYBRID SIGNAL TRANSDUCTION HISTIDINE KINASE J"/>
    <property type="match status" value="1"/>
</dbReference>
<organism evidence="7 8">
    <name type="scientific">Penicillium hordei</name>
    <dbReference type="NCBI Taxonomy" id="40994"/>
    <lineage>
        <taxon>Eukaryota</taxon>
        <taxon>Fungi</taxon>
        <taxon>Dikarya</taxon>
        <taxon>Ascomycota</taxon>
        <taxon>Pezizomycotina</taxon>
        <taxon>Eurotiomycetes</taxon>
        <taxon>Eurotiomycetidae</taxon>
        <taxon>Eurotiales</taxon>
        <taxon>Aspergillaceae</taxon>
        <taxon>Penicillium</taxon>
    </lineage>
</organism>
<feature type="region of interest" description="Disordered" evidence="5">
    <location>
        <begin position="1"/>
        <end position="125"/>
    </location>
</feature>
<keyword evidence="1 4" id="KW-0597">Phosphoprotein</keyword>
<comment type="caution">
    <text evidence="7">The sequence shown here is derived from an EMBL/GenBank/DDBJ whole genome shotgun (WGS) entry which is preliminary data.</text>
</comment>
<dbReference type="PROSITE" id="PS50110">
    <property type="entry name" value="RESPONSE_REGULATORY"/>
    <property type="match status" value="1"/>
</dbReference>
<dbReference type="AlphaFoldDB" id="A0AAD6H3K6"/>
<feature type="region of interest" description="Disordered" evidence="5">
    <location>
        <begin position="330"/>
        <end position="423"/>
    </location>
</feature>
<feature type="compositionally biased region" description="Basic and acidic residues" evidence="5">
    <location>
        <begin position="56"/>
        <end position="75"/>
    </location>
</feature>
<feature type="region of interest" description="Disordered" evidence="5">
    <location>
        <begin position="626"/>
        <end position="723"/>
    </location>
</feature>
<evidence type="ECO:0000256" key="1">
    <source>
        <dbReference type="ARBA" id="ARBA00022553"/>
    </source>
</evidence>
<feature type="compositionally biased region" description="Polar residues" evidence="5">
    <location>
        <begin position="356"/>
        <end position="380"/>
    </location>
</feature>
<reference evidence="7" key="2">
    <citation type="submission" date="2023-01" db="EMBL/GenBank/DDBJ databases">
        <authorList>
            <person name="Petersen C."/>
        </authorList>
    </citation>
    <scope>NUCLEOTIDE SEQUENCE</scope>
    <source>
        <strain evidence="7">IBT 12815</strain>
    </source>
</reference>
<dbReference type="Gene3D" id="3.40.50.2300">
    <property type="match status" value="1"/>
</dbReference>
<evidence type="ECO:0000313" key="7">
    <source>
        <dbReference type="EMBL" id="KAJ5602922.1"/>
    </source>
</evidence>
<dbReference type="SMART" id="SM00448">
    <property type="entry name" value="REC"/>
    <property type="match status" value="1"/>
</dbReference>
<evidence type="ECO:0000256" key="2">
    <source>
        <dbReference type="ARBA" id="ARBA00023012"/>
    </source>
</evidence>
<feature type="compositionally biased region" description="Pro residues" evidence="5">
    <location>
        <begin position="381"/>
        <end position="402"/>
    </location>
</feature>
<accession>A0AAD6H3K6</accession>
<feature type="compositionally biased region" description="Polar residues" evidence="5">
    <location>
        <begin position="26"/>
        <end position="54"/>
    </location>
</feature>
<evidence type="ECO:0000256" key="4">
    <source>
        <dbReference type="PROSITE-ProRule" id="PRU00169"/>
    </source>
</evidence>
<dbReference type="Pfam" id="PF00072">
    <property type="entry name" value="Response_reg"/>
    <property type="match status" value="1"/>
</dbReference>